<proteinExistence type="predicted"/>
<sequence>MIEESRRLADDWKQAEEAQKEAEALLKEAWHSYFSKDGRAPSAELIAEVTRLRRIAEQKLQEAIECAQSDVKALDRR</sequence>
<dbReference type="Proteomes" id="UP000617041">
    <property type="component" value="Unassembled WGS sequence"/>
</dbReference>
<comment type="caution">
    <text evidence="1">The sequence shown here is derived from an EMBL/GenBank/DDBJ whole genome shotgun (WGS) entry which is preliminary data.</text>
</comment>
<keyword evidence="2" id="KW-1185">Reference proteome</keyword>
<name>A0A934URP8_9BURK</name>
<evidence type="ECO:0000313" key="2">
    <source>
        <dbReference type="Proteomes" id="UP000617041"/>
    </source>
</evidence>
<gene>
    <name evidence="1" type="ORF">I8E28_09960</name>
</gene>
<dbReference type="EMBL" id="JAEDAO010000001">
    <property type="protein sequence ID" value="MBK0392918.1"/>
    <property type="molecule type" value="Genomic_DNA"/>
</dbReference>
<dbReference type="RefSeq" id="WP_200787831.1">
    <property type="nucleotide sequence ID" value="NZ_JAEDAO010000001.1"/>
</dbReference>
<evidence type="ECO:0000313" key="1">
    <source>
        <dbReference type="EMBL" id="MBK0392918.1"/>
    </source>
</evidence>
<accession>A0A934URP8</accession>
<dbReference type="AlphaFoldDB" id="A0A934URP8"/>
<protein>
    <submittedName>
        <fullName evidence="1">Uncharacterized protein</fullName>
    </submittedName>
</protein>
<reference evidence="1" key="1">
    <citation type="submission" date="2020-12" db="EMBL/GenBank/DDBJ databases">
        <title>Ramlibacter sp. nov., isolated from a freshwater alga, Cryptomonas.</title>
        <authorList>
            <person name="Kim H.M."/>
            <person name="Jeon C.O."/>
        </authorList>
    </citation>
    <scope>NUCLEOTIDE SEQUENCE</scope>
    <source>
        <strain evidence="1">CrO1</strain>
    </source>
</reference>
<organism evidence="1 2">
    <name type="scientific">Ramlibacter algicola</name>
    <dbReference type="NCBI Taxonomy" id="2795217"/>
    <lineage>
        <taxon>Bacteria</taxon>
        <taxon>Pseudomonadati</taxon>
        <taxon>Pseudomonadota</taxon>
        <taxon>Betaproteobacteria</taxon>
        <taxon>Burkholderiales</taxon>
        <taxon>Comamonadaceae</taxon>
        <taxon>Ramlibacter</taxon>
    </lineage>
</organism>